<proteinExistence type="predicted"/>
<dbReference type="GO" id="GO:0000166">
    <property type="term" value="F:nucleotide binding"/>
    <property type="evidence" value="ECO:0007669"/>
    <property type="project" value="UniProtKB-KW"/>
</dbReference>
<dbReference type="GO" id="GO:0004016">
    <property type="term" value="F:adenylate cyclase activity"/>
    <property type="evidence" value="ECO:0007669"/>
    <property type="project" value="TreeGrafter"/>
</dbReference>
<evidence type="ECO:0000256" key="1">
    <source>
        <dbReference type="ARBA" id="ARBA00022741"/>
    </source>
</evidence>
<evidence type="ECO:0000256" key="2">
    <source>
        <dbReference type="ARBA" id="ARBA00023239"/>
    </source>
</evidence>
<dbReference type="GO" id="GO:0004383">
    <property type="term" value="F:guanylate cyclase activity"/>
    <property type="evidence" value="ECO:0007669"/>
    <property type="project" value="TreeGrafter"/>
</dbReference>
<comment type="caution">
    <text evidence="6">The sequence shown here is derived from an EMBL/GenBank/DDBJ whole genome shotgun (WGS) entry which is preliminary data.</text>
</comment>
<keyword evidence="4" id="KW-1133">Transmembrane helix</keyword>
<organism evidence="6 7">
    <name type="scientific">Penaeus vannamei</name>
    <name type="common">Whiteleg shrimp</name>
    <name type="synonym">Litopenaeus vannamei</name>
    <dbReference type="NCBI Taxonomy" id="6689"/>
    <lineage>
        <taxon>Eukaryota</taxon>
        <taxon>Metazoa</taxon>
        <taxon>Ecdysozoa</taxon>
        <taxon>Arthropoda</taxon>
        <taxon>Crustacea</taxon>
        <taxon>Multicrustacea</taxon>
        <taxon>Malacostraca</taxon>
        <taxon>Eumalacostraca</taxon>
        <taxon>Eucarida</taxon>
        <taxon>Decapoda</taxon>
        <taxon>Dendrobranchiata</taxon>
        <taxon>Penaeoidea</taxon>
        <taxon>Penaeidae</taxon>
        <taxon>Penaeus</taxon>
    </lineage>
</organism>
<feature type="domain" description="Serine-threonine/tyrosine-protein kinase catalytic" evidence="5">
    <location>
        <begin position="30"/>
        <end position="113"/>
    </location>
</feature>
<feature type="region of interest" description="Disordered" evidence="3">
    <location>
        <begin position="1"/>
        <end position="21"/>
    </location>
</feature>
<evidence type="ECO:0000256" key="3">
    <source>
        <dbReference type="SAM" id="MobiDB-lite"/>
    </source>
</evidence>
<dbReference type="Pfam" id="PF07714">
    <property type="entry name" value="PK_Tyr_Ser-Thr"/>
    <property type="match status" value="1"/>
</dbReference>
<gene>
    <name evidence="6" type="ORF">C7M84_004566</name>
</gene>
<reference evidence="6 7" key="2">
    <citation type="submission" date="2019-01" db="EMBL/GenBank/DDBJ databases">
        <title>The decoding of complex shrimp genome reveals the adaptation for benthos swimmer, frequently molting mechanism and breeding impact on genome.</title>
        <authorList>
            <person name="Sun Y."/>
            <person name="Gao Y."/>
            <person name="Yu Y."/>
        </authorList>
    </citation>
    <scope>NUCLEOTIDE SEQUENCE [LARGE SCALE GENOMIC DNA]</scope>
    <source>
        <tissue evidence="6">Muscle</tissue>
    </source>
</reference>
<dbReference type="InterPro" id="IPR011009">
    <property type="entry name" value="Kinase-like_dom_sf"/>
</dbReference>
<reference evidence="6 7" key="1">
    <citation type="submission" date="2018-04" db="EMBL/GenBank/DDBJ databases">
        <authorList>
            <person name="Zhang X."/>
            <person name="Yuan J."/>
            <person name="Li F."/>
            <person name="Xiang J."/>
        </authorList>
    </citation>
    <scope>NUCLEOTIDE SEQUENCE [LARGE SCALE GENOMIC DNA]</scope>
    <source>
        <tissue evidence="6">Muscle</tissue>
    </source>
</reference>
<dbReference type="InterPro" id="IPR001245">
    <property type="entry name" value="Ser-Thr/Tyr_kinase_cat_dom"/>
</dbReference>
<evidence type="ECO:0000313" key="7">
    <source>
        <dbReference type="Proteomes" id="UP000283509"/>
    </source>
</evidence>
<dbReference type="GO" id="GO:0004672">
    <property type="term" value="F:protein kinase activity"/>
    <property type="evidence" value="ECO:0007669"/>
    <property type="project" value="InterPro"/>
</dbReference>
<sequence length="400" mass="43830">MTPLSLLHTTDPLSEDEGPAVDHSCASSGEYCPKGSLQDILENDDVKLDSMFKISLMHDLVKVRGHGVPHSSEIRTHGNLKSSNCVVDSRFVLKITDFGLSLLIDNEKNYNPDRYAFWRPTALHLSSSSSFRNKNVTFFSSPSSFIFFPLLCLLISSPFPVSLNLFPSLFLPSLSPNLSFLLSLLLLSLSSFLFSGSLSLSVNTASLRSHPFFLPSHLPLPIPSPSLLSHLILNLLSSSSPLHLSIAFLASSPPLSTIYPPSSHRFKSPECSDLIQAPELCRNQLTYRINPRSRSVRSFFISSALSSEEVSSLSSLKSAEVRMRETCRRLPVSPPSFPSSLSSSTSCSSLLRLVHSYSADLGRAFAISRGRPYKVASGSSEEVCAYPTSPDRQDQLSRVG</sequence>
<keyword evidence="2" id="KW-0456">Lyase</keyword>
<dbReference type="PANTHER" id="PTHR11920">
    <property type="entry name" value="GUANYLYL CYCLASE"/>
    <property type="match status" value="1"/>
</dbReference>
<name>A0A423TK78_PENVA</name>
<evidence type="ECO:0000256" key="4">
    <source>
        <dbReference type="SAM" id="Phobius"/>
    </source>
</evidence>
<dbReference type="STRING" id="6689.A0A423TK78"/>
<keyword evidence="6" id="KW-0675">Receptor</keyword>
<dbReference type="GO" id="GO:0001653">
    <property type="term" value="F:peptide receptor activity"/>
    <property type="evidence" value="ECO:0007669"/>
    <property type="project" value="TreeGrafter"/>
</dbReference>
<keyword evidence="1" id="KW-0547">Nucleotide-binding</keyword>
<dbReference type="InterPro" id="IPR050401">
    <property type="entry name" value="Cyclic_nucleotide_synthase"/>
</dbReference>
<feature type="compositionally biased region" description="Basic and acidic residues" evidence="3">
    <location>
        <begin position="391"/>
        <end position="400"/>
    </location>
</feature>
<dbReference type="PANTHER" id="PTHR11920:SF335">
    <property type="entry name" value="GUANYLATE CYCLASE"/>
    <property type="match status" value="1"/>
</dbReference>
<evidence type="ECO:0000259" key="5">
    <source>
        <dbReference type="Pfam" id="PF07714"/>
    </source>
</evidence>
<dbReference type="Proteomes" id="UP000283509">
    <property type="component" value="Unassembled WGS sequence"/>
</dbReference>
<dbReference type="GO" id="GO:0007168">
    <property type="term" value="P:receptor guanylyl cyclase signaling pathway"/>
    <property type="evidence" value="ECO:0007669"/>
    <property type="project" value="TreeGrafter"/>
</dbReference>
<accession>A0A423TK78</accession>
<feature type="region of interest" description="Disordered" evidence="3">
    <location>
        <begin position="377"/>
        <end position="400"/>
    </location>
</feature>
<protein>
    <submittedName>
        <fullName evidence="6">Putative atrial natriuretic peptide receptor 1-like isoform X2</fullName>
    </submittedName>
</protein>
<dbReference type="EMBL" id="QCYY01001606">
    <property type="protein sequence ID" value="ROT76823.1"/>
    <property type="molecule type" value="Genomic_DNA"/>
</dbReference>
<dbReference type="Gene3D" id="1.10.510.10">
    <property type="entry name" value="Transferase(Phosphotransferase) domain 1"/>
    <property type="match status" value="1"/>
</dbReference>
<keyword evidence="4" id="KW-0472">Membrane</keyword>
<keyword evidence="4" id="KW-0812">Transmembrane</keyword>
<keyword evidence="7" id="KW-1185">Reference proteome</keyword>
<feature type="transmembrane region" description="Helical" evidence="4">
    <location>
        <begin position="136"/>
        <end position="159"/>
    </location>
</feature>
<dbReference type="AlphaFoldDB" id="A0A423TK78"/>
<feature type="transmembrane region" description="Helical" evidence="4">
    <location>
        <begin position="179"/>
        <end position="200"/>
    </location>
</feature>
<evidence type="ECO:0000313" key="6">
    <source>
        <dbReference type="EMBL" id="ROT76823.1"/>
    </source>
</evidence>
<dbReference type="GO" id="GO:0005886">
    <property type="term" value="C:plasma membrane"/>
    <property type="evidence" value="ECO:0007669"/>
    <property type="project" value="TreeGrafter"/>
</dbReference>
<dbReference type="OrthoDB" id="1890790at2759"/>
<dbReference type="SUPFAM" id="SSF56112">
    <property type="entry name" value="Protein kinase-like (PK-like)"/>
    <property type="match status" value="1"/>
</dbReference>